<dbReference type="RefSeq" id="WP_209406720.1">
    <property type="nucleotide sequence ID" value="NZ_JAGIYQ010000010.1"/>
</dbReference>
<accession>A0A940NST1</accession>
<organism evidence="3 4">
    <name type="scientific">Gottfriedia endophytica</name>
    <dbReference type="NCBI Taxonomy" id="2820819"/>
    <lineage>
        <taxon>Bacteria</taxon>
        <taxon>Bacillati</taxon>
        <taxon>Bacillota</taxon>
        <taxon>Bacilli</taxon>
        <taxon>Bacillales</taxon>
        <taxon>Bacillaceae</taxon>
        <taxon>Gottfriedia</taxon>
    </lineage>
</organism>
<sequence length="165" mass="18327">MSLMSISVFIIAIAFVALVVFLSRTLFSLEKVFKEIEGTLSEAQKDLQSVSLEATEFLHTSNQLAEEAKILIRNTNDLTEEMRERAKSLDVLAESVEGIGETINDLNEKVRGTALSVTDTVKTSTEKFAQALKWGTTAADLWDKIKSMRGGKKDHGKTRYNDPTI</sequence>
<evidence type="ECO:0000256" key="2">
    <source>
        <dbReference type="SAM" id="Phobius"/>
    </source>
</evidence>
<dbReference type="Gene3D" id="1.10.287.950">
    <property type="entry name" value="Methyl-accepting chemotaxis protein"/>
    <property type="match status" value="1"/>
</dbReference>
<comment type="caution">
    <text evidence="3">The sequence shown here is derived from an EMBL/GenBank/DDBJ whole genome shotgun (WGS) entry which is preliminary data.</text>
</comment>
<keyword evidence="4" id="KW-1185">Reference proteome</keyword>
<gene>
    <name evidence="3" type="ORF">J5Y03_14565</name>
</gene>
<dbReference type="PANTHER" id="PTHR40070:SF1">
    <property type="entry name" value="UPF0478 PROTEIN YTXG"/>
    <property type="match status" value="1"/>
</dbReference>
<feature type="coiled-coil region" evidence="1">
    <location>
        <begin position="33"/>
        <end position="81"/>
    </location>
</feature>
<name>A0A940NST1_9BACI</name>
<dbReference type="AlphaFoldDB" id="A0A940NST1"/>
<dbReference type="EMBL" id="JAGIYQ010000010">
    <property type="protein sequence ID" value="MBP0726382.1"/>
    <property type="molecule type" value="Genomic_DNA"/>
</dbReference>
<keyword evidence="2" id="KW-1133">Transmembrane helix</keyword>
<evidence type="ECO:0000313" key="4">
    <source>
        <dbReference type="Proteomes" id="UP000682134"/>
    </source>
</evidence>
<dbReference type="SUPFAM" id="SSF58104">
    <property type="entry name" value="Methyl-accepting chemotaxis protein (MCP) signaling domain"/>
    <property type="match status" value="1"/>
</dbReference>
<evidence type="ECO:0000313" key="3">
    <source>
        <dbReference type="EMBL" id="MBP0726382.1"/>
    </source>
</evidence>
<reference evidence="3" key="1">
    <citation type="submission" date="2021-04" db="EMBL/GenBank/DDBJ databases">
        <title>Genome seq and assembly of Bacillus sp.</title>
        <authorList>
            <person name="Chhetri G."/>
        </authorList>
    </citation>
    <scope>NUCLEOTIDE SEQUENCE</scope>
    <source>
        <strain evidence="3">RG28</strain>
    </source>
</reference>
<dbReference type="PANTHER" id="PTHR40070">
    <property type="entry name" value="UPF0478 PROTEIN YTXG"/>
    <property type="match status" value="1"/>
</dbReference>
<dbReference type="Pfam" id="PF06103">
    <property type="entry name" value="DUF948"/>
    <property type="match status" value="1"/>
</dbReference>
<dbReference type="InterPro" id="IPR009293">
    <property type="entry name" value="UPF0478"/>
</dbReference>
<dbReference type="Proteomes" id="UP000682134">
    <property type="component" value="Unassembled WGS sequence"/>
</dbReference>
<protein>
    <submittedName>
        <fullName evidence="3">DUF948 domain-containing protein</fullName>
    </submittedName>
</protein>
<keyword evidence="2" id="KW-0812">Transmembrane</keyword>
<feature type="transmembrane region" description="Helical" evidence="2">
    <location>
        <begin position="6"/>
        <end position="27"/>
    </location>
</feature>
<evidence type="ECO:0000256" key="1">
    <source>
        <dbReference type="SAM" id="Coils"/>
    </source>
</evidence>
<proteinExistence type="predicted"/>
<keyword evidence="2" id="KW-0472">Membrane</keyword>
<keyword evidence="1" id="KW-0175">Coiled coil</keyword>